<sequence length="51" mass="5789">MTSLVAFSNSQMPVLFIIFYVLVNTYTQDYNVFNKNIEAEIACIVPNAVNK</sequence>
<evidence type="ECO:0000256" key="1">
    <source>
        <dbReference type="SAM" id="Phobius"/>
    </source>
</evidence>
<dbReference type="EMBL" id="QGLD01000008">
    <property type="protein sequence ID" value="RAL70652.1"/>
    <property type="molecule type" value="Genomic_DNA"/>
</dbReference>
<accession>A0A328EPI4</accession>
<protein>
    <submittedName>
        <fullName evidence="2">Uncharacterized protein</fullName>
    </submittedName>
</protein>
<dbReference type="EMBL" id="QGLC01000009">
    <property type="protein sequence ID" value="RAL69339.1"/>
    <property type="molecule type" value="Genomic_DNA"/>
</dbReference>
<gene>
    <name evidence="3" type="ORF">C1G86_0249</name>
    <name evidence="2" type="ORF">C1G87_0263</name>
</gene>
<dbReference type="AlphaFoldDB" id="A0A328EPI4"/>
<dbReference type="Proteomes" id="UP000248786">
    <property type="component" value="Unassembled WGS sequence"/>
</dbReference>
<name>A0A328EPI4_9CHLR</name>
<comment type="caution">
    <text evidence="2">The sequence shown here is derived from an EMBL/GenBank/DDBJ whole genome shotgun (WGS) entry which is preliminary data.</text>
</comment>
<evidence type="ECO:0000313" key="5">
    <source>
        <dbReference type="Proteomes" id="UP000249146"/>
    </source>
</evidence>
<keyword evidence="1" id="KW-0812">Transmembrane</keyword>
<feature type="transmembrane region" description="Helical" evidence="1">
    <location>
        <begin position="6"/>
        <end position="26"/>
    </location>
</feature>
<evidence type="ECO:0000313" key="2">
    <source>
        <dbReference type="EMBL" id="RAL69339.1"/>
    </source>
</evidence>
<proteinExistence type="predicted"/>
<organism evidence="2 5">
    <name type="scientific">Dehalococcoides mccartyi</name>
    <dbReference type="NCBI Taxonomy" id="61435"/>
    <lineage>
        <taxon>Bacteria</taxon>
        <taxon>Bacillati</taxon>
        <taxon>Chloroflexota</taxon>
        <taxon>Dehalococcoidia</taxon>
        <taxon>Dehalococcoidales</taxon>
        <taxon>Dehalococcoidaceae</taxon>
        <taxon>Dehalococcoides</taxon>
    </lineage>
</organism>
<evidence type="ECO:0000313" key="3">
    <source>
        <dbReference type="EMBL" id="RAL70652.1"/>
    </source>
</evidence>
<keyword evidence="1" id="KW-0472">Membrane</keyword>
<keyword evidence="1" id="KW-1133">Transmembrane helix</keyword>
<dbReference type="Proteomes" id="UP000249146">
    <property type="component" value="Unassembled WGS sequence"/>
</dbReference>
<evidence type="ECO:0000313" key="4">
    <source>
        <dbReference type="Proteomes" id="UP000248786"/>
    </source>
</evidence>
<reference evidence="4 5" key="1">
    <citation type="submission" date="2018-05" db="EMBL/GenBank/DDBJ databases">
        <title>Draft genome sequences of Dehalococcoides mccartyi strains RC and KS.</title>
        <authorList>
            <person name="Higgins S.A."/>
            <person name="Padilla-Crespo E."/>
            <person name="Loeffler F.E."/>
        </authorList>
    </citation>
    <scope>NUCLEOTIDE SEQUENCE [LARGE SCALE GENOMIC DNA]</scope>
    <source>
        <strain evidence="3 4">KS</strain>
        <strain evidence="2 5">RC</strain>
    </source>
</reference>